<dbReference type="PANTHER" id="PTHR42779">
    <property type="entry name" value="PROTEIN YNJB"/>
    <property type="match status" value="1"/>
</dbReference>
<evidence type="ECO:0000313" key="2">
    <source>
        <dbReference type="EMBL" id="PWQ93629.1"/>
    </source>
</evidence>
<dbReference type="PANTHER" id="PTHR42779:SF1">
    <property type="entry name" value="PROTEIN YNJB"/>
    <property type="match status" value="1"/>
</dbReference>
<dbReference type="Proteomes" id="UP000245506">
    <property type="component" value="Unassembled WGS sequence"/>
</dbReference>
<keyword evidence="1" id="KW-0732">Signal</keyword>
<keyword evidence="3" id="KW-1185">Reference proteome</keyword>
<protein>
    <submittedName>
        <fullName evidence="2">ABC transporter substrate-binding protein</fullName>
    </submittedName>
</protein>
<dbReference type="InterPro" id="IPR006059">
    <property type="entry name" value="SBP"/>
</dbReference>
<dbReference type="SUPFAM" id="SSF53850">
    <property type="entry name" value="Periplasmic binding protein-like II"/>
    <property type="match status" value="1"/>
</dbReference>
<proteinExistence type="predicted"/>
<feature type="signal peptide" evidence="1">
    <location>
        <begin position="1"/>
        <end position="28"/>
    </location>
</feature>
<dbReference type="Gene3D" id="3.40.190.10">
    <property type="entry name" value="Periplasmic binding protein-like II"/>
    <property type="match status" value="2"/>
</dbReference>
<dbReference type="EMBL" id="QGKL01000042">
    <property type="protein sequence ID" value="PWQ93629.1"/>
    <property type="molecule type" value="Genomic_DNA"/>
</dbReference>
<dbReference type="AlphaFoldDB" id="A0A317C5T6"/>
<dbReference type="NCBIfam" id="NF008633">
    <property type="entry name" value="PRK11622.1"/>
    <property type="match status" value="1"/>
</dbReference>
<reference evidence="2 3" key="1">
    <citation type="submission" date="2018-05" db="EMBL/GenBank/DDBJ databases">
        <title>Leucothrix arctica sp. nov., isolated from Arctic seawater.</title>
        <authorList>
            <person name="Choi A."/>
            <person name="Baek K."/>
        </authorList>
    </citation>
    <scope>NUCLEOTIDE SEQUENCE [LARGE SCALE GENOMIC DNA]</scope>
    <source>
        <strain evidence="2 3">IMCC9719</strain>
    </source>
</reference>
<name>A0A317C5T6_9GAMM</name>
<evidence type="ECO:0000313" key="3">
    <source>
        <dbReference type="Proteomes" id="UP000245506"/>
    </source>
</evidence>
<dbReference type="Pfam" id="PF13416">
    <property type="entry name" value="SBP_bac_8"/>
    <property type="match status" value="1"/>
</dbReference>
<dbReference type="OrthoDB" id="3239593at2"/>
<gene>
    <name evidence="2" type="ORF">DKT75_18615</name>
</gene>
<sequence>MESFMKKRLISAAALLVVSNTFSPAAFADDDWKALTEKAKGQTVYFNAWGGSENINSYIEWAGDKVKDQYGVNVELVKITDAGAVVKRIKTEKEAGRTEGGSVDLMWVNGENFRALKAGGLLHGPWAESVPNWSFIDTNMPVRKDFSETTDGLEAPWGRAQLTFIADKNVVAEPPRSAVELLEFATKNPGRVSYPKPPNFHGTTFLKQVLSELIEDKAVLAVPVDKDTFAVASQPLWDYLDKLHPVAWRKGKAFPASNTEMNQKLADGELKLSLTFNPNEAANLIVKEQLPPSVYSFGFTKGTIGNIHFVAIPFNANAKEGATVFANFLMSPEAQVRKADITKWGDPSVLDVTKLSVEQQAVFKKRAPGSLNEVVPTLPEPNATWVEALEAEWLTRYGS</sequence>
<dbReference type="PIRSF" id="PIRSF029172">
    <property type="entry name" value="UCP029172_ABC_sbc_YnjB"/>
    <property type="match status" value="1"/>
</dbReference>
<dbReference type="InterPro" id="IPR027020">
    <property type="entry name" value="YnjB"/>
</dbReference>
<feature type="chain" id="PRO_5016451192" evidence="1">
    <location>
        <begin position="29"/>
        <end position="399"/>
    </location>
</feature>
<organism evidence="2 3">
    <name type="scientific">Leucothrix arctica</name>
    <dbReference type="NCBI Taxonomy" id="1481894"/>
    <lineage>
        <taxon>Bacteria</taxon>
        <taxon>Pseudomonadati</taxon>
        <taxon>Pseudomonadota</taxon>
        <taxon>Gammaproteobacteria</taxon>
        <taxon>Thiotrichales</taxon>
        <taxon>Thiotrichaceae</taxon>
        <taxon>Leucothrix</taxon>
    </lineage>
</organism>
<accession>A0A317C5T6</accession>
<evidence type="ECO:0000256" key="1">
    <source>
        <dbReference type="SAM" id="SignalP"/>
    </source>
</evidence>
<comment type="caution">
    <text evidence="2">The sequence shown here is derived from an EMBL/GenBank/DDBJ whole genome shotgun (WGS) entry which is preliminary data.</text>
</comment>